<dbReference type="RefSeq" id="WP_085019358.1">
    <property type="nucleotide sequence ID" value="NZ_BMHD01000001.1"/>
</dbReference>
<keyword evidence="4" id="KW-1185">Reference proteome</keyword>
<sequence>MRELLHRTRIALTTPSRTPRMAVVIGRLLGAAFLICFATGLYSHFLQEPLPGMRFSPSPSWLYQVTQGIHVTAGIACVPLILGKLYAVYPQLFQTPLVRGPLHLLERASIALFVGASLVEVAIGLVNTFQWYPWPFGFREVHFALAFVVIGSLAVHIGVKLPVIARYWTRRRAESADDVEQPTAPARGLTGRVFRWIDETPRRSPEVSRRGFLTAVGASVVGVVALTAGQSFRVLDPVNVFAPRKQGYGPQSLPVNRTAEQAQVSASALDPGWALVVTAGATTRAFSRAELLALPQTTAELPIACVEGWSQTATWTGVPVRVLLDEVGAGPDAPVTVTSLETEGAYRQTRMGGEYSSDPSTLVALRLGGADLDLQHGYPARIIAPGRPGVLQTKWLSRIEVDPA</sequence>
<dbReference type="EMBL" id="CP020715">
    <property type="protein sequence ID" value="ARJ05220.1"/>
    <property type="molecule type" value="Genomic_DNA"/>
</dbReference>
<dbReference type="CDD" id="cd00321">
    <property type="entry name" value="SO_family_Moco"/>
    <property type="match status" value="1"/>
</dbReference>
<feature type="transmembrane region" description="Helical" evidence="1">
    <location>
        <begin position="65"/>
        <end position="89"/>
    </location>
</feature>
<dbReference type="GO" id="GO:0016020">
    <property type="term" value="C:membrane"/>
    <property type="evidence" value="ECO:0007669"/>
    <property type="project" value="InterPro"/>
</dbReference>
<dbReference type="GO" id="GO:0016491">
    <property type="term" value="F:oxidoreductase activity"/>
    <property type="evidence" value="ECO:0007669"/>
    <property type="project" value="InterPro"/>
</dbReference>
<dbReference type="Proteomes" id="UP000192775">
    <property type="component" value="Chromosome"/>
</dbReference>
<feature type="transmembrane region" description="Helical" evidence="1">
    <location>
        <begin position="141"/>
        <end position="163"/>
    </location>
</feature>
<gene>
    <name evidence="3" type="ORF">B5808_08340</name>
</gene>
<reference evidence="3 4" key="1">
    <citation type="submission" date="2017-04" db="EMBL/GenBank/DDBJ databases">
        <authorList>
            <person name="Afonso C.L."/>
            <person name="Miller P.J."/>
            <person name="Scott M.A."/>
            <person name="Spackman E."/>
            <person name="Goraichik I."/>
            <person name="Dimitrov K.M."/>
            <person name="Suarez D.L."/>
            <person name="Swayne D.E."/>
        </authorList>
    </citation>
    <scope>NUCLEOTIDE SEQUENCE [LARGE SCALE GENOMIC DNA]</scope>
    <source>
        <strain evidence="4">XA(T)</strain>
    </source>
</reference>
<dbReference type="InterPro" id="IPR008335">
    <property type="entry name" value="Mopterin_OxRdtase_euk"/>
</dbReference>
<dbReference type="AlphaFoldDB" id="A0A1X9LTH4"/>
<dbReference type="InterPro" id="IPR016174">
    <property type="entry name" value="Di-haem_cyt_TM"/>
</dbReference>
<dbReference type="PANTHER" id="PTHR43032:SF2">
    <property type="entry name" value="BLL0505 PROTEIN"/>
    <property type="match status" value="1"/>
</dbReference>
<dbReference type="InterPro" id="IPR036374">
    <property type="entry name" value="OxRdtase_Mopterin-bd_sf"/>
</dbReference>
<keyword evidence="1" id="KW-0472">Membrane</keyword>
<accession>A0A1X9LTH4</accession>
<evidence type="ECO:0000256" key="1">
    <source>
        <dbReference type="SAM" id="Phobius"/>
    </source>
</evidence>
<keyword evidence="1" id="KW-1133">Transmembrane helix</keyword>
<dbReference type="STRING" id="1619308.B5808_08340"/>
<feature type="transmembrane region" description="Helical" evidence="1">
    <location>
        <begin position="212"/>
        <end position="232"/>
    </location>
</feature>
<proteinExistence type="predicted"/>
<protein>
    <submittedName>
        <fullName evidence="3">Molybdopterin-binding protein</fullName>
    </submittedName>
</protein>
<dbReference type="SUPFAM" id="SSF81342">
    <property type="entry name" value="Transmembrane di-heme cytochromes"/>
    <property type="match status" value="1"/>
</dbReference>
<dbReference type="Gene3D" id="3.90.420.10">
    <property type="entry name" value="Oxidoreductase, molybdopterin-binding domain"/>
    <property type="match status" value="1"/>
</dbReference>
<dbReference type="GO" id="GO:0022904">
    <property type="term" value="P:respiratory electron transport chain"/>
    <property type="evidence" value="ECO:0007669"/>
    <property type="project" value="InterPro"/>
</dbReference>
<feature type="transmembrane region" description="Helical" evidence="1">
    <location>
        <begin position="110"/>
        <end position="129"/>
    </location>
</feature>
<feature type="domain" description="Oxidoreductase molybdopterin-binding" evidence="2">
    <location>
        <begin position="272"/>
        <end position="401"/>
    </location>
</feature>
<dbReference type="SUPFAM" id="SSF56524">
    <property type="entry name" value="Oxidoreductase molybdopterin-binding domain"/>
    <property type="match status" value="1"/>
</dbReference>
<dbReference type="PRINTS" id="PR00407">
    <property type="entry name" value="EUMOPTERIN"/>
</dbReference>
<evidence type="ECO:0000259" key="2">
    <source>
        <dbReference type="Pfam" id="PF00174"/>
    </source>
</evidence>
<name>A0A1X9LTH4_9MICO</name>
<evidence type="ECO:0000313" key="4">
    <source>
        <dbReference type="Proteomes" id="UP000192775"/>
    </source>
</evidence>
<dbReference type="KEGG" id="cphy:B5808_08340"/>
<dbReference type="PANTHER" id="PTHR43032">
    <property type="entry name" value="PROTEIN-METHIONINE-SULFOXIDE REDUCTASE"/>
    <property type="match status" value="1"/>
</dbReference>
<dbReference type="InterPro" id="IPR000572">
    <property type="entry name" value="OxRdtase_Mopterin-bd_dom"/>
</dbReference>
<organism evidence="3 4">
    <name type="scientific">Cnuibacter physcomitrellae</name>
    <dbReference type="NCBI Taxonomy" id="1619308"/>
    <lineage>
        <taxon>Bacteria</taxon>
        <taxon>Bacillati</taxon>
        <taxon>Actinomycetota</taxon>
        <taxon>Actinomycetes</taxon>
        <taxon>Micrococcales</taxon>
        <taxon>Microbacteriaceae</taxon>
        <taxon>Cnuibacter</taxon>
    </lineage>
</organism>
<evidence type="ECO:0000313" key="3">
    <source>
        <dbReference type="EMBL" id="ARJ05220.1"/>
    </source>
</evidence>
<feature type="transmembrane region" description="Helical" evidence="1">
    <location>
        <begin position="21"/>
        <end position="45"/>
    </location>
</feature>
<keyword evidence="1" id="KW-0812">Transmembrane</keyword>
<dbReference type="Pfam" id="PF00174">
    <property type="entry name" value="Oxidored_molyb"/>
    <property type="match status" value="1"/>
</dbReference>